<gene>
    <name evidence="2" type="ORF">SAMN05421753_10830</name>
</gene>
<evidence type="ECO:0000256" key="1">
    <source>
        <dbReference type="SAM" id="Phobius"/>
    </source>
</evidence>
<dbReference type="Proteomes" id="UP000199518">
    <property type="component" value="Unassembled WGS sequence"/>
</dbReference>
<keyword evidence="1" id="KW-1133">Transmembrane helix</keyword>
<evidence type="ECO:0000313" key="3">
    <source>
        <dbReference type="Proteomes" id="UP000199518"/>
    </source>
</evidence>
<accession>A0A1I3HEQ9</accession>
<dbReference type="STRING" id="1576369.SAMN05421753_10830"/>
<protein>
    <submittedName>
        <fullName evidence="2">Uncharacterized protein</fullName>
    </submittedName>
</protein>
<proteinExistence type="predicted"/>
<evidence type="ECO:0000313" key="2">
    <source>
        <dbReference type="EMBL" id="SFI34153.1"/>
    </source>
</evidence>
<keyword evidence="1" id="KW-0812">Transmembrane</keyword>
<feature type="transmembrane region" description="Helical" evidence="1">
    <location>
        <begin position="54"/>
        <end position="75"/>
    </location>
</feature>
<name>A0A1I3HEQ9_9PLAN</name>
<organism evidence="2 3">
    <name type="scientific">Planctomicrobium piriforme</name>
    <dbReference type="NCBI Taxonomy" id="1576369"/>
    <lineage>
        <taxon>Bacteria</taxon>
        <taxon>Pseudomonadati</taxon>
        <taxon>Planctomycetota</taxon>
        <taxon>Planctomycetia</taxon>
        <taxon>Planctomycetales</taxon>
        <taxon>Planctomycetaceae</taxon>
        <taxon>Planctomicrobium</taxon>
    </lineage>
</organism>
<dbReference type="AlphaFoldDB" id="A0A1I3HEQ9"/>
<sequence>MELLNSLWQVLVAVSGLLNVLLALLLPWMPLFAWVAFWLLAVNWKQLYPVLQRGGWIGVVLTMLVAIFAWTAIAIPAGGQHHLFGLHVDNMFGKTVYVCGLTMIAFLCGTFQLSGGCDRWLRFEPEAANSEAPGQSH</sequence>
<reference evidence="3" key="1">
    <citation type="submission" date="2016-10" db="EMBL/GenBank/DDBJ databases">
        <authorList>
            <person name="Varghese N."/>
            <person name="Submissions S."/>
        </authorList>
    </citation>
    <scope>NUCLEOTIDE SEQUENCE [LARGE SCALE GENOMIC DNA]</scope>
    <source>
        <strain evidence="3">DSM 26348</strain>
    </source>
</reference>
<feature type="transmembrane region" description="Helical" evidence="1">
    <location>
        <begin position="95"/>
        <end position="113"/>
    </location>
</feature>
<dbReference type="RefSeq" id="WP_139228421.1">
    <property type="nucleotide sequence ID" value="NZ_FOQD01000008.1"/>
</dbReference>
<keyword evidence="3" id="KW-1185">Reference proteome</keyword>
<dbReference type="OrthoDB" id="286412at2"/>
<keyword evidence="1" id="KW-0472">Membrane</keyword>
<feature type="transmembrane region" description="Helical" evidence="1">
    <location>
        <begin position="20"/>
        <end position="42"/>
    </location>
</feature>
<dbReference type="EMBL" id="FOQD01000008">
    <property type="protein sequence ID" value="SFI34153.1"/>
    <property type="molecule type" value="Genomic_DNA"/>
</dbReference>